<protein>
    <submittedName>
        <fullName evidence="1">Uncharacterized protein</fullName>
    </submittedName>
</protein>
<proteinExistence type="predicted"/>
<organism evidence="1 2">
    <name type="scientific">Puccinia sorghi</name>
    <dbReference type="NCBI Taxonomy" id="27349"/>
    <lineage>
        <taxon>Eukaryota</taxon>
        <taxon>Fungi</taxon>
        <taxon>Dikarya</taxon>
        <taxon>Basidiomycota</taxon>
        <taxon>Pucciniomycotina</taxon>
        <taxon>Pucciniomycetes</taxon>
        <taxon>Pucciniales</taxon>
        <taxon>Pucciniaceae</taxon>
        <taxon>Puccinia</taxon>
    </lineage>
</organism>
<evidence type="ECO:0000313" key="1">
    <source>
        <dbReference type="EMBL" id="KNZ51281.1"/>
    </source>
</evidence>
<dbReference type="AlphaFoldDB" id="A0A0L6URW9"/>
<dbReference type="PANTHER" id="PTHR33096">
    <property type="entry name" value="CXC2 DOMAIN-CONTAINING PROTEIN"/>
    <property type="match status" value="1"/>
</dbReference>
<sequence>MGRCRELHTRLRGLFASAFRHDVPLLYASVYKSGEKYVPFPSQLYSPVSHFFSCRLHYPISIINTILPQFPLSQFGILYDIGCQLETHITKLTFCFLPQHNFFPERQADMTFGTSVFHAYVHEWPCQMGKDLSAFGHFSPLWSPISVYLITSIDLFGYIVEVSIRGLNQTSGK</sequence>
<dbReference type="STRING" id="27349.A0A0L6URW9"/>
<dbReference type="EMBL" id="LAVV01009069">
    <property type="protein sequence ID" value="KNZ51281.1"/>
    <property type="molecule type" value="Genomic_DNA"/>
</dbReference>
<dbReference type="InterPro" id="IPR040521">
    <property type="entry name" value="KDZ"/>
</dbReference>
<dbReference type="OrthoDB" id="3364670at2759"/>
<dbReference type="PANTHER" id="PTHR33096:SF1">
    <property type="entry name" value="CXC1-LIKE CYSTEINE CLUSTER ASSOCIATED WITH KDZ TRANSPOSASES DOMAIN-CONTAINING PROTEIN"/>
    <property type="match status" value="1"/>
</dbReference>
<accession>A0A0L6URW9</accession>
<gene>
    <name evidence="1" type="ORF">VP01_400g5</name>
</gene>
<dbReference type="VEuPathDB" id="FungiDB:VP01_400g5"/>
<reference evidence="1 2" key="1">
    <citation type="submission" date="2015-08" db="EMBL/GenBank/DDBJ databases">
        <title>Next Generation Sequencing and Analysis of the Genome of Puccinia sorghi L Schw, the Causal Agent of Maize Common Rust.</title>
        <authorList>
            <person name="Rochi L."/>
            <person name="Burguener G."/>
            <person name="Darino M."/>
            <person name="Turjanski A."/>
            <person name="Kreff E."/>
            <person name="Dieguez M.J."/>
            <person name="Sacco F."/>
        </authorList>
    </citation>
    <scope>NUCLEOTIDE SEQUENCE [LARGE SCALE GENOMIC DNA]</scope>
    <source>
        <strain evidence="1 2">RO10H11247</strain>
    </source>
</reference>
<keyword evidence="2" id="KW-1185">Reference proteome</keyword>
<name>A0A0L6URW9_9BASI</name>
<evidence type="ECO:0000313" key="2">
    <source>
        <dbReference type="Proteomes" id="UP000037035"/>
    </source>
</evidence>
<dbReference type="Proteomes" id="UP000037035">
    <property type="component" value="Unassembled WGS sequence"/>
</dbReference>
<comment type="caution">
    <text evidence="1">The sequence shown here is derived from an EMBL/GenBank/DDBJ whole genome shotgun (WGS) entry which is preliminary data.</text>
</comment>
<dbReference type="Pfam" id="PF18758">
    <property type="entry name" value="KDZ"/>
    <property type="match status" value="1"/>
</dbReference>